<evidence type="ECO:0000256" key="1">
    <source>
        <dbReference type="SAM" id="SignalP"/>
    </source>
</evidence>
<sequence length="70" mass="8109">MFLVFFCLLLSFLSAPLAHPFSLCTFHSFQFHLSSVLPSHFTRHYTARFHFPLPSFLTPPHTFAGWFYGG</sequence>
<feature type="chain" id="PRO_5014837499" evidence="1">
    <location>
        <begin position="19"/>
        <end position="70"/>
    </location>
</feature>
<name>A0A2M3ZW41_9DIPT</name>
<accession>A0A2M3ZW41</accession>
<protein>
    <submittedName>
        <fullName evidence="2">Putative secreted peptide</fullName>
    </submittedName>
</protein>
<evidence type="ECO:0000313" key="2">
    <source>
        <dbReference type="EMBL" id="MBW32763.1"/>
    </source>
</evidence>
<feature type="signal peptide" evidence="1">
    <location>
        <begin position="1"/>
        <end position="18"/>
    </location>
</feature>
<keyword evidence="1" id="KW-0732">Signal</keyword>
<organism evidence="2">
    <name type="scientific">Anopheles braziliensis</name>
    <dbReference type="NCBI Taxonomy" id="58242"/>
    <lineage>
        <taxon>Eukaryota</taxon>
        <taxon>Metazoa</taxon>
        <taxon>Ecdysozoa</taxon>
        <taxon>Arthropoda</taxon>
        <taxon>Hexapoda</taxon>
        <taxon>Insecta</taxon>
        <taxon>Pterygota</taxon>
        <taxon>Neoptera</taxon>
        <taxon>Endopterygota</taxon>
        <taxon>Diptera</taxon>
        <taxon>Nematocera</taxon>
        <taxon>Culicoidea</taxon>
        <taxon>Culicidae</taxon>
        <taxon>Anophelinae</taxon>
        <taxon>Anopheles</taxon>
    </lineage>
</organism>
<proteinExistence type="predicted"/>
<dbReference type="AlphaFoldDB" id="A0A2M3ZW41"/>
<dbReference type="EMBL" id="GGFM01012012">
    <property type="protein sequence ID" value="MBW32763.1"/>
    <property type="molecule type" value="Transcribed_RNA"/>
</dbReference>
<reference evidence="2" key="1">
    <citation type="submission" date="2018-01" db="EMBL/GenBank/DDBJ databases">
        <title>An insight into the sialome of Amazonian anophelines.</title>
        <authorList>
            <person name="Ribeiro J.M."/>
            <person name="Scarpassa V."/>
            <person name="Calvo E."/>
        </authorList>
    </citation>
    <scope>NUCLEOTIDE SEQUENCE</scope>
    <source>
        <tissue evidence="2">Salivary glands</tissue>
    </source>
</reference>